<gene>
    <name evidence="1" type="primary">TNXB</name>
    <name evidence="1" type="ORF">AWC38_SpisGene23119</name>
</gene>
<dbReference type="AlphaFoldDB" id="A0A2B4R994"/>
<organism evidence="1 2">
    <name type="scientific">Stylophora pistillata</name>
    <name type="common">Smooth cauliflower coral</name>
    <dbReference type="NCBI Taxonomy" id="50429"/>
    <lineage>
        <taxon>Eukaryota</taxon>
        <taxon>Metazoa</taxon>
        <taxon>Cnidaria</taxon>
        <taxon>Anthozoa</taxon>
        <taxon>Hexacorallia</taxon>
        <taxon>Scleractinia</taxon>
        <taxon>Astrocoeniina</taxon>
        <taxon>Pocilloporidae</taxon>
        <taxon>Stylophora</taxon>
    </lineage>
</organism>
<accession>A0A2B4R994</accession>
<evidence type="ECO:0000313" key="1">
    <source>
        <dbReference type="EMBL" id="PFX12855.1"/>
    </source>
</evidence>
<name>A0A2B4R994_STYPI</name>
<keyword evidence="2" id="KW-1185">Reference proteome</keyword>
<evidence type="ECO:0000313" key="2">
    <source>
        <dbReference type="Proteomes" id="UP000225706"/>
    </source>
</evidence>
<protein>
    <submittedName>
        <fullName evidence="1">Tenascin-X</fullName>
    </submittedName>
</protein>
<dbReference type="Proteomes" id="UP000225706">
    <property type="component" value="Unassembled WGS sequence"/>
</dbReference>
<dbReference type="PANTHER" id="PTHR16897:SF2">
    <property type="entry name" value="OS03G0226600 PROTEIN"/>
    <property type="match status" value="1"/>
</dbReference>
<dbReference type="PANTHER" id="PTHR16897">
    <property type="entry name" value="OS10G0105400 PROTEIN"/>
    <property type="match status" value="1"/>
</dbReference>
<dbReference type="OrthoDB" id="5982532at2759"/>
<feature type="non-terminal residue" evidence="1">
    <location>
        <position position="700"/>
    </location>
</feature>
<proteinExistence type="predicted"/>
<dbReference type="EMBL" id="LSMT01001156">
    <property type="protein sequence ID" value="PFX12855.1"/>
    <property type="molecule type" value="Genomic_DNA"/>
</dbReference>
<sequence>MVPAGKACRPNGHGALARHPIVGLIGVDGVSAANFVTLAYNTAREVAQIHLPVVVVVTVLGNLKKPNLATKTNARKCDSSRKTSWSNDDALSCDDGNACTKNDRCSAGKCIGTPFNCLSPCEECYNDVCRIKSGYCAIFEKGTKTCVRDGNTRSRRPCKKCDTSKSVSTWSDNDGAACDDGNICTRSDKCSNGECKGTPLNCNFICQTCNGNSCGLKTGYGFSNGKCKCKINGRNYDHHILNPSNPCQRCNLLDVTARASSTWSNRNGAYCDDKDKCTKRDVCNAGSCKGQSYSCQSSYPSSSCIRTSECVGDGSCRDIMRTKGTVCRSANDMCDQTEKCDGRLGICPAFVVDSVTVTTGTVKIVDQNFHNTIFYQHVTDKLFINISGFNVSCGKMNLRWFLLPGASSCSGSSLANGIIQSTNNLQTLSGLTLQDGKSYKISIAASDLRDKIQHRECSSAVIVDTSKPTHGWVHDGEADDLDYQSSKLFQVNWGGFQTRNGIDNYDWKLNEATNVATSFSKGGLLLRNNTRYFVIVNATDGVGLSTTAASDGVLIDTSHPIIAKIYDGSQTGSDAKYATWINTFSANWEPFLDIHSFILKYTWAVYHLNVGFITQFTFTGFNRSGTAKNLKLVSGEKYCAVVRGYNKAILYSERSSDCVLIDRDAPQAGTVNDGSSRDVSYQVDSTMIAANWHGFTDGTK</sequence>
<reference evidence="2" key="1">
    <citation type="journal article" date="2017" name="bioRxiv">
        <title>Comparative analysis of the genomes of Stylophora pistillata and Acropora digitifera provides evidence for extensive differences between species of corals.</title>
        <authorList>
            <person name="Voolstra C.R."/>
            <person name="Li Y."/>
            <person name="Liew Y.J."/>
            <person name="Baumgarten S."/>
            <person name="Zoccola D."/>
            <person name="Flot J.-F."/>
            <person name="Tambutte S."/>
            <person name="Allemand D."/>
            <person name="Aranda M."/>
        </authorList>
    </citation>
    <scope>NUCLEOTIDE SEQUENCE [LARGE SCALE GENOMIC DNA]</scope>
</reference>
<comment type="caution">
    <text evidence="1">The sequence shown here is derived from an EMBL/GenBank/DDBJ whole genome shotgun (WGS) entry which is preliminary data.</text>
</comment>